<accession>A0AAV0FVM4</accession>
<dbReference type="SMART" id="SM00256">
    <property type="entry name" value="FBOX"/>
    <property type="match status" value="1"/>
</dbReference>
<keyword evidence="3" id="KW-1185">Reference proteome</keyword>
<gene>
    <name evidence="2" type="ORF">CEPIT_LOCUS37748</name>
</gene>
<dbReference type="Pfam" id="PF00646">
    <property type="entry name" value="F-box"/>
    <property type="match status" value="1"/>
</dbReference>
<organism evidence="2 3">
    <name type="scientific">Cuscuta epithymum</name>
    <dbReference type="NCBI Taxonomy" id="186058"/>
    <lineage>
        <taxon>Eukaryota</taxon>
        <taxon>Viridiplantae</taxon>
        <taxon>Streptophyta</taxon>
        <taxon>Embryophyta</taxon>
        <taxon>Tracheophyta</taxon>
        <taxon>Spermatophyta</taxon>
        <taxon>Magnoliopsida</taxon>
        <taxon>eudicotyledons</taxon>
        <taxon>Gunneridae</taxon>
        <taxon>Pentapetalae</taxon>
        <taxon>asterids</taxon>
        <taxon>lamiids</taxon>
        <taxon>Solanales</taxon>
        <taxon>Convolvulaceae</taxon>
        <taxon>Cuscuteae</taxon>
        <taxon>Cuscuta</taxon>
        <taxon>Cuscuta subgen. Cuscuta</taxon>
    </lineage>
</organism>
<protein>
    <recommendedName>
        <fullName evidence="1">F-box domain-containing protein</fullName>
    </recommendedName>
</protein>
<dbReference type="Pfam" id="PF08268">
    <property type="entry name" value="FBA_3"/>
    <property type="match status" value="1"/>
</dbReference>
<dbReference type="PANTHER" id="PTHR31672:SF13">
    <property type="entry name" value="F-BOX PROTEIN CPR30-LIKE"/>
    <property type="match status" value="1"/>
</dbReference>
<evidence type="ECO:0000259" key="1">
    <source>
        <dbReference type="PROSITE" id="PS50181"/>
    </source>
</evidence>
<dbReference type="CDD" id="cd22157">
    <property type="entry name" value="F-box_AtFBW1-like"/>
    <property type="match status" value="1"/>
</dbReference>
<dbReference type="NCBIfam" id="TIGR01640">
    <property type="entry name" value="F_box_assoc_1"/>
    <property type="match status" value="1"/>
</dbReference>
<dbReference type="PANTHER" id="PTHR31672">
    <property type="entry name" value="BNACNNG10540D PROTEIN"/>
    <property type="match status" value="1"/>
</dbReference>
<name>A0AAV0FVM4_9ASTE</name>
<dbReference type="InterPro" id="IPR011043">
    <property type="entry name" value="Gal_Oxase/kelch_b-propeller"/>
</dbReference>
<comment type="caution">
    <text evidence="2">The sequence shown here is derived from an EMBL/GenBank/DDBJ whole genome shotgun (WGS) entry which is preliminary data.</text>
</comment>
<dbReference type="PROSITE" id="PS50181">
    <property type="entry name" value="FBOX"/>
    <property type="match status" value="1"/>
</dbReference>
<dbReference type="Gene3D" id="1.20.1280.50">
    <property type="match status" value="1"/>
</dbReference>
<evidence type="ECO:0000313" key="2">
    <source>
        <dbReference type="EMBL" id="CAH9139651.1"/>
    </source>
</evidence>
<dbReference type="Proteomes" id="UP001152523">
    <property type="component" value="Unassembled WGS sequence"/>
</dbReference>
<dbReference type="EMBL" id="CAMAPF010001018">
    <property type="protein sequence ID" value="CAH9139651.1"/>
    <property type="molecule type" value="Genomic_DNA"/>
</dbReference>
<dbReference type="SUPFAM" id="SSF50965">
    <property type="entry name" value="Galactose oxidase, central domain"/>
    <property type="match status" value="1"/>
</dbReference>
<dbReference type="InterPro" id="IPR050796">
    <property type="entry name" value="SCF_F-box_component"/>
</dbReference>
<dbReference type="InterPro" id="IPR013187">
    <property type="entry name" value="F-box-assoc_dom_typ3"/>
</dbReference>
<feature type="domain" description="F-box" evidence="1">
    <location>
        <begin position="7"/>
        <end position="53"/>
    </location>
</feature>
<dbReference type="SUPFAM" id="SSF81383">
    <property type="entry name" value="F-box domain"/>
    <property type="match status" value="1"/>
</dbReference>
<dbReference type="InterPro" id="IPR017451">
    <property type="entry name" value="F-box-assoc_interact_dom"/>
</dbReference>
<dbReference type="InterPro" id="IPR001810">
    <property type="entry name" value="F-box_dom"/>
</dbReference>
<dbReference type="InterPro" id="IPR036047">
    <property type="entry name" value="F-box-like_dom_sf"/>
</dbReference>
<evidence type="ECO:0000313" key="3">
    <source>
        <dbReference type="Proteomes" id="UP001152523"/>
    </source>
</evidence>
<proteinExistence type="predicted"/>
<sequence length="374" mass="41867">MNGEKTDSGIPYLPEGIITNILKRLPVKSLIRFRSVCDLWKNIINSPSFITDHLNYSNHQSSSLIAARDGTLIQYSLDRDKGLREVQVGLPIDSDRPHRIVGSCNGLVCLQSIGRLDTLSIWNPAIREVMRVPATRTGIILCLLGFGYSPFVNDYKIVVTYETWGTAVSGVEVYSLATNSWKNIESSCLDVICGFSVSLNVNGSIFWLPRKTGLGRSRVIFSFDLALEEIKLIATPPLSRDEEPKLIVYENRPALLYSRIARNSGNSTIDLWVIEEGIGAFWSKKFTFGPYPYSIHPCTICRNQIVCTGVMYCSKVQHKEEGVGDSGIKVDRCTFFINLASKDIKVLDESRYGYSGRHSFEYVESLLSPSNIQL</sequence>
<dbReference type="AlphaFoldDB" id="A0AAV0FVM4"/>
<reference evidence="2" key="1">
    <citation type="submission" date="2022-07" db="EMBL/GenBank/DDBJ databases">
        <authorList>
            <person name="Macas J."/>
            <person name="Novak P."/>
            <person name="Neumann P."/>
        </authorList>
    </citation>
    <scope>NUCLEOTIDE SEQUENCE</scope>
</reference>